<sequence length="606" mass="64841">MGMPIDLPPLPSPTFRPTHSAKPSLSTAPDHQRTSSSPQTSPLPLDHAISPALVLVRQQHLQDNRPPLSSLAYDLPPPAVWGSSPFAGSPPAVDSMSSVFVVRGTVDAATIASTTRTTGSGGSSGSDSPPAMRTRPHPSLRRIHRMPAFVASRPTVGGGHPPSADHSAAVTAAALAALSSPNMEAHSLVHQLSRSLPPPPQYSPQTPQDAPTDYSLPQQQQGQTQEQATWNFRLVNRNHADNRGRMDVRSLLNSAGGHGQYYDELSRQLYYLEQAHGALPSGAEGQRTGVIMGNNDESDLAVQRQFWDRVHSQRRPSQAHGREHGREHGSGQGRGREHPREHAQETTSTRRTRRGADSQRAMEGVMVDSPDTSSSVRPSLSSSISSSSVSSPSPTSTSSTRSLAVSNPHSLLPMETIPSFLQDYSEGERTLIRADAFQPGVIHIYPENHAPIRMYGRPILSTSSSSLPPSRTSDPARHQLDAQDLVLDTTIASQTHPLSAAAVPLLSTSALPRMPSASLSPNSTSGELFRFTSTPTSPIPMRTSHQPVQGSYELFEGQTMEGASSLSDYTRMSVYATTASVQVSTLDHTQGPVQAAEAAEAAEAQP</sequence>
<evidence type="ECO:0000313" key="3">
    <source>
        <dbReference type="Proteomes" id="UP000717515"/>
    </source>
</evidence>
<organism evidence="2 3">
    <name type="scientific">Mortierella alpina</name>
    <name type="common">Oleaginous fungus</name>
    <name type="synonym">Mortierella renispora</name>
    <dbReference type="NCBI Taxonomy" id="64518"/>
    <lineage>
        <taxon>Eukaryota</taxon>
        <taxon>Fungi</taxon>
        <taxon>Fungi incertae sedis</taxon>
        <taxon>Mucoromycota</taxon>
        <taxon>Mortierellomycotina</taxon>
        <taxon>Mortierellomycetes</taxon>
        <taxon>Mortierellales</taxon>
        <taxon>Mortierellaceae</taxon>
        <taxon>Mortierella</taxon>
    </lineage>
</organism>
<comment type="caution">
    <text evidence="2">The sequence shown here is derived from an EMBL/GenBank/DDBJ whole genome shotgun (WGS) entry which is preliminary data.</text>
</comment>
<dbReference type="AlphaFoldDB" id="A0A9P8A2K8"/>
<evidence type="ECO:0000313" key="2">
    <source>
        <dbReference type="EMBL" id="KAG9323148.1"/>
    </source>
</evidence>
<feature type="region of interest" description="Disordered" evidence="1">
    <location>
        <begin position="1"/>
        <end position="45"/>
    </location>
</feature>
<proteinExistence type="predicted"/>
<protein>
    <submittedName>
        <fullName evidence="2">Uncharacterized protein</fullName>
    </submittedName>
</protein>
<feature type="region of interest" description="Disordered" evidence="1">
    <location>
        <begin position="186"/>
        <end position="225"/>
    </location>
</feature>
<evidence type="ECO:0000256" key="1">
    <source>
        <dbReference type="SAM" id="MobiDB-lite"/>
    </source>
</evidence>
<feature type="compositionally biased region" description="Pro residues" evidence="1">
    <location>
        <begin position="1"/>
        <end position="14"/>
    </location>
</feature>
<feature type="region of interest" description="Disordered" evidence="1">
    <location>
        <begin position="309"/>
        <end position="410"/>
    </location>
</feature>
<gene>
    <name evidence="2" type="ORF">KVV02_002298</name>
</gene>
<name>A0A9P8A2K8_MORAP</name>
<feature type="compositionally biased region" description="Basic and acidic residues" evidence="1">
    <location>
        <begin position="320"/>
        <end position="344"/>
    </location>
</feature>
<feature type="region of interest" description="Disordered" evidence="1">
    <location>
        <begin position="112"/>
        <end position="143"/>
    </location>
</feature>
<feature type="compositionally biased region" description="Low complexity" evidence="1">
    <location>
        <begin position="34"/>
        <end position="45"/>
    </location>
</feature>
<reference evidence="2" key="1">
    <citation type="submission" date="2021-07" db="EMBL/GenBank/DDBJ databases">
        <title>Draft genome of Mortierella alpina, strain LL118, isolated from an aspen leaf litter sample.</title>
        <authorList>
            <person name="Yang S."/>
            <person name="Vinatzer B.A."/>
        </authorList>
    </citation>
    <scope>NUCLEOTIDE SEQUENCE</scope>
    <source>
        <strain evidence="2">LL118</strain>
    </source>
</reference>
<accession>A0A9P8A2K8</accession>
<feature type="compositionally biased region" description="Low complexity" evidence="1">
    <location>
        <begin position="368"/>
        <end position="403"/>
    </location>
</feature>
<dbReference type="Proteomes" id="UP000717515">
    <property type="component" value="Unassembled WGS sequence"/>
</dbReference>
<feature type="compositionally biased region" description="Polar residues" evidence="1">
    <location>
        <begin position="15"/>
        <end position="29"/>
    </location>
</feature>
<dbReference type="EMBL" id="JAIFTL010000113">
    <property type="protein sequence ID" value="KAG9323148.1"/>
    <property type="molecule type" value="Genomic_DNA"/>
</dbReference>
<feature type="compositionally biased region" description="Basic residues" evidence="1">
    <location>
        <begin position="134"/>
        <end position="143"/>
    </location>
</feature>